<gene>
    <name evidence="2" type="ORF">OKA104_LOCUS48466</name>
</gene>
<dbReference type="PROSITE" id="PS50235">
    <property type="entry name" value="USP_3"/>
    <property type="match status" value="1"/>
</dbReference>
<evidence type="ECO:0000313" key="2">
    <source>
        <dbReference type="EMBL" id="CAF4344494.1"/>
    </source>
</evidence>
<evidence type="ECO:0000259" key="1">
    <source>
        <dbReference type="PROSITE" id="PS50235"/>
    </source>
</evidence>
<dbReference type="InterPro" id="IPR038765">
    <property type="entry name" value="Papain-like_cys_pep_sf"/>
</dbReference>
<dbReference type="SUPFAM" id="SSF54001">
    <property type="entry name" value="Cysteine proteinases"/>
    <property type="match status" value="1"/>
</dbReference>
<evidence type="ECO:0000313" key="3">
    <source>
        <dbReference type="Proteomes" id="UP000663881"/>
    </source>
</evidence>
<sequence length="194" mass="21575">MHEKIDQNMPNQMLCELDIKPGQTIYASLRFTFSDTSPSVLNNNTSNTTTTTRTSSLIKKPQTDEVIVAYQSPNHESVKIGANIHDTVGELIENLKAHPQCQTVGQYHISCGSICISNEQPNRYLCTYGIKPGNVINVRGVEKTPVQQSNVNNRFTSLYTVNELSRSSIYDTRPIGLDNLTNTCYMNSALQCLA</sequence>
<organism evidence="2 3">
    <name type="scientific">Adineta steineri</name>
    <dbReference type="NCBI Taxonomy" id="433720"/>
    <lineage>
        <taxon>Eukaryota</taxon>
        <taxon>Metazoa</taxon>
        <taxon>Spiralia</taxon>
        <taxon>Gnathifera</taxon>
        <taxon>Rotifera</taxon>
        <taxon>Eurotatoria</taxon>
        <taxon>Bdelloidea</taxon>
        <taxon>Adinetida</taxon>
        <taxon>Adinetidae</taxon>
        <taxon>Adineta</taxon>
    </lineage>
</organism>
<dbReference type="Gene3D" id="3.90.70.10">
    <property type="entry name" value="Cysteine proteinases"/>
    <property type="match status" value="1"/>
</dbReference>
<protein>
    <recommendedName>
        <fullName evidence="1">USP domain-containing protein</fullName>
    </recommendedName>
</protein>
<dbReference type="InterPro" id="IPR028889">
    <property type="entry name" value="USP"/>
</dbReference>
<dbReference type="Proteomes" id="UP000663881">
    <property type="component" value="Unassembled WGS sequence"/>
</dbReference>
<proteinExistence type="predicted"/>
<comment type="caution">
    <text evidence="2">The sequence shown here is derived from an EMBL/GenBank/DDBJ whole genome shotgun (WGS) entry which is preliminary data.</text>
</comment>
<accession>A0A820KP77</accession>
<feature type="domain" description="USP" evidence="1">
    <location>
        <begin position="175"/>
        <end position="194"/>
    </location>
</feature>
<dbReference type="AlphaFoldDB" id="A0A820KP77"/>
<reference evidence="2" key="1">
    <citation type="submission" date="2021-02" db="EMBL/GenBank/DDBJ databases">
        <authorList>
            <person name="Nowell W R."/>
        </authorList>
    </citation>
    <scope>NUCLEOTIDE SEQUENCE</scope>
</reference>
<dbReference type="EMBL" id="CAJOAY010020975">
    <property type="protein sequence ID" value="CAF4344494.1"/>
    <property type="molecule type" value="Genomic_DNA"/>
</dbReference>
<feature type="non-terminal residue" evidence="2">
    <location>
        <position position="194"/>
    </location>
</feature>
<name>A0A820KP77_9BILA</name>